<dbReference type="PROSITE" id="PS50004">
    <property type="entry name" value="C2"/>
    <property type="match status" value="1"/>
</dbReference>
<keyword evidence="3" id="KW-1185">Reference proteome</keyword>
<sequence length="110" mass="11931">MAPPILQINIISAKGLDLKEMISCCSNNKGVYADVFIRGSNKSAKQKTPIDKTGGTNPLWKFPMMFPINVDVPESQQTFVVKLKVVGFLSDKVIGLVHVPMHGGTAESLC</sequence>
<proteinExistence type="predicted"/>
<dbReference type="PANTHER" id="PTHR32246">
    <property type="entry name" value="INGRESSION PROTEIN FIC1"/>
    <property type="match status" value="1"/>
</dbReference>
<dbReference type="Gene3D" id="2.60.40.150">
    <property type="entry name" value="C2 domain"/>
    <property type="match status" value="1"/>
</dbReference>
<dbReference type="EMBL" id="PKMF04000229">
    <property type="protein sequence ID" value="KAK7841966.1"/>
    <property type="molecule type" value="Genomic_DNA"/>
</dbReference>
<dbReference type="Pfam" id="PF00168">
    <property type="entry name" value="C2"/>
    <property type="match status" value="1"/>
</dbReference>
<evidence type="ECO:0000259" key="1">
    <source>
        <dbReference type="PROSITE" id="PS50004"/>
    </source>
</evidence>
<dbReference type="Gramene" id="rna-CFP56_30455">
    <property type="protein sequence ID" value="cds-POE85959.1"/>
    <property type="gene ID" value="gene-CFP56_30455"/>
</dbReference>
<evidence type="ECO:0000313" key="2">
    <source>
        <dbReference type="EMBL" id="KAK7841966.1"/>
    </source>
</evidence>
<dbReference type="Proteomes" id="UP000237347">
    <property type="component" value="Unassembled WGS sequence"/>
</dbReference>
<comment type="caution">
    <text evidence="2">The sequence shown here is derived from an EMBL/GenBank/DDBJ whole genome shotgun (WGS) entry which is preliminary data.</text>
</comment>
<organism evidence="2 3">
    <name type="scientific">Quercus suber</name>
    <name type="common">Cork oak</name>
    <dbReference type="NCBI Taxonomy" id="58331"/>
    <lineage>
        <taxon>Eukaryota</taxon>
        <taxon>Viridiplantae</taxon>
        <taxon>Streptophyta</taxon>
        <taxon>Embryophyta</taxon>
        <taxon>Tracheophyta</taxon>
        <taxon>Spermatophyta</taxon>
        <taxon>Magnoliopsida</taxon>
        <taxon>eudicotyledons</taxon>
        <taxon>Gunneridae</taxon>
        <taxon>Pentapetalae</taxon>
        <taxon>rosids</taxon>
        <taxon>fabids</taxon>
        <taxon>Fagales</taxon>
        <taxon>Fagaceae</taxon>
        <taxon>Quercus</taxon>
    </lineage>
</organism>
<protein>
    <submittedName>
        <fullName evidence="2">Protein src2</fullName>
    </submittedName>
</protein>
<gene>
    <name evidence="2" type="primary">SRC2_11</name>
    <name evidence="2" type="ORF">CFP56_014430</name>
</gene>
<reference evidence="2 3" key="1">
    <citation type="journal article" date="2018" name="Sci. Data">
        <title>The draft genome sequence of cork oak.</title>
        <authorList>
            <person name="Ramos A.M."/>
            <person name="Usie A."/>
            <person name="Barbosa P."/>
            <person name="Barros P.M."/>
            <person name="Capote T."/>
            <person name="Chaves I."/>
            <person name="Simoes F."/>
            <person name="Abreu I."/>
            <person name="Carrasquinho I."/>
            <person name="Faro C."/>
            <person name="Guimaraes J.B."/>
            <person name="Mendonca D."/>
            <person name="Nobrega F."/>
            <person name="Rodrigues L."/>
            <person name="Saibo N.J.M."/>
            <person name="Varela M.C."/>
            <person name="Egas C."/>
            <person name="Matos J."/>
            <person name="Miguel C.M."/>
            <person name="Oliveira M.M."/>
            <person name="Ricardo C.P."/>
            <person name="Goncalves S."/>
        </authorList>
    </citation>
    <scope>NUCLEOTIDE SEQUENCE [LARGE SCALE GENOMIC DNA]</scope>
    <source>
        <strain evidence="3">cv. HL8</strain>
    </source>
</reference>
<evidence type="ECO:0000313" key="3">
    <source>
        <dbReference type="Proteomes" id="UP000237347"/>
    </source>
</evidence>
<dbReference type="InterPro" id="IPR035892">
    <property type="entry name" value="C2_domain_sf"/>
</dbReference>
<dbReference type="AlphaFoldDB" id="A0AAW0KTL6"/>
<feature type="domain" description="C2" evidence="1">
    <location>
        <begin position="1"/>
        <end position="110"/>
    </location>
</feature>
<dbReference type="SUPFAM" id="SSF49562">
    <property type="entry name" value="C2 domain (Calcium/lipid-binding domain, CaLB)"/>
    <property type="match status" value="1"/>
</dbReference>
<dbReference type="PANTHER" id="PTHR32246:SF173">
    <property type="entry name" value="C2 DOMAIN-CONTAINING PROTEIN"/>
    <property type="match status" value="1"/>
</dbReference>
<dbReference type="InterPro" id="IPR000008">
    <property type="entry name" value="C2_dom"/>
</dbReference>
<name>A0AAW0KTL6_QUESU</name>
<accession>A0AAW0KTL6</accession>